<proteinExistence type="predicted"/>
<keyword evidence="3" id="KW-1185">Reference proteome</keyword>
<accession>A0A158R264</accession>
<protein>
    <submittedName>
        <fullName evidence="2 4">Uncharacterized protein</fullName>
    </submittedName>
</protein>
<dbReference type="WBParaSite" id="NBR_0001512701-mRNA-1">
    <property type="protein sequence ID" value="NBR_0001512701-mRNA-1"/>
    <property type="gene ID" value="NBR_0001512701"/>
</dbReference>
<feature type="signal peptide" evidence="1">
    <location>
        <begin position="1"/>
        <end position="18"/>
    </location>
</feature>
<dbReference type="EMBL" id="UYSL01021611">
    <property type="protein sequence ID" value="VDL78722.1"/>
    <property type="molecule type" value="Genomic_DNA"/>
</dbReference>
<reference evidence="4" key="1">
    <citation type="submission" date="2016-04" db="UniProtKB">
        <authorList>
            <consortium name="WormBaseParasite"/>
        </authorList>
    </citation>
    <scope>IDENTIFICATION</scope>
</reference>
<evidence type="ECO:0000256" key="1">
    <source>
        <dbReference type="SAM" id="SignalP"/>
    </source>
</evidence>
<evidence type="ECO:0000313" key="4">
    <source>
        <dbReference type="WBParaSite" id="NBR_0001512701-mRNA-1"/>
    </source>
</evidence>
<reference evidence="2 3" key="2">
    <citation type="submission" date="2018-11" db="EMBL/GenBank/DDBJ databases">
        <authorList>
            <consortium name="Pathogen Informatics"/>
        </authorList>
    </citation>
    <scope>NUCLEOTIDE SEQUENCE [LARGE SCALE GENOMIC DNA]</scope>
</reference>
<evidence type="ECO:0000313" key="2">
    <source>
        <dbReference type="EMBL" id="VDL78722.1"/>
    </source>
</evidence>
<dbReference type="AlphaFoldDB" id="A0A158R264"/>
<dbReference type="Proteomes" id="UP000271162">
    <property type="component" value="Unassembled WGS sequence"/>
</dbReference>
<gene>
    <name evidence="2" type="ORF">NBR_LOCUS15128</name>
</gene>
<feature type="chain" id="PRO_5043135775" evidence="1">
    <location>
        <begin position="19"/>
        <end position="209"/>
    </location>
</feature>
<keyword evidence="1" id="KW-0732">Signal</keyword>
<organism evidence="4">
    <name type="scientific">Nippostrongylus brasiliensis</name>
    <name type="common">Rat hookworm</name>
    <dbReference type="NCBI Taxonomy" id="27835"/>
    <lineage>
        <taxon>Eukaryota</taxon>
        <taxon>Metazoa</taxon>
        <taxon>Ecdysozoa</taxon>
        <taxon>Nematoda</taxon>
        <taxon>Chromadorea</taxon>
        <taxon>Rhabditida</taxon>
        <taxon>Rhabditina</taxon>
        <taxon>Rhabditomorpha</taxon>
        <taxon>Strongyloidea</taxon>
        <taxon>Heligmosomidae</taxon>
        <taxon>Nippostrongylus</taxon>
    </lineage>
</organism>
<sequence length="209" mass="22906">MLDIPVLLFVVVFNACQCQYDCLSRQFGTTQCSTSCQESCGRVCSRTPLPVKPVQALQSPFLQQPETKNSPLKINIELTGDKYDSSPAQLADVCAPAKPSQMIVKDVATYPVRLDPVQRCATECQSVCQMACKRQISQASCIDACAPQCDRACTSPQVQKNSADLFARSPLHDSSPEHDDESLSSKSAVEIPLKVYIKMADQQEPTTVR</sequence>
<name>A0A158R264_NIPBR</name>
<evidence type="ECO:0000313" key="3">
    <source>
        <dbReference type="Proteomes" id="UP000271162"/>
    </source>
</evidence>